<dbReference type="RefSeq" id="WP_166396143.1">
    <property type="nucleotide sequence ID" value="NZ_CP045121.1"/>
</dbReference>
<dbReference type="EMBL" id="CP045121">
    <property type="protein sequence ID" value="QIN78465.1"/>
    <property type="molecule type" value="Genomic_DNA"/>
</dbReference>
<dbReference type="Proteomes" id="UP000502706">
    <property type="component" value="Chromosome"/>
</dbReference>
<name>A0A6G8PWB3_9ACTN</name>
<accession>A0A6G8PWB3</accession>
<protein>
    <submittedName>
        <fullName evidence="1">Uncharacterized protein</fullName>
    </submittedName>
</protein>
<organism evidence="1 2">
    <name type="scientific">Rubrobacter marinus</name>
    <dbReference type="NCBI Taxonomy" id="2653852"/>
    <lineage>
        <taxon>Bacteria</taxon>
        <taxon>Bacillati</taxon>
        <taxon>Actinomycetota</taxon>
        <taxon>Rubrobacteria</taxon>
        <taxon>Rubrobacterales</taxon>
        <taxon>Rubrobacteraceae</taxon>
        <taxon>Rubrobacter</taxon>
    </lineage>
</organism>
<reference evidence="1 2" key="1">
    <citation type="submission" date="2019-10" db="EMBL/GenBank/DDBJ databases">
        <title>Rubrobacter sp nov SCSIO 52915 isolated from a deep-sea sediment in the South China Sea.</title>
        <authorList>
            <person name="Chen R.W."/>
        </authorList>
    </citation>
    <scope>NUCLEOTIDE SEQUENCE [LARGE SCALE GENOMIC DNA]</scope>
    <source>
        <strain evidence="1 2">SCSIO 52915</strain>
    </source>
</reference>
<dbReference type="KEGG" id="rmar:GBA65_07960"/>
<evidence type="ECO:0000313" key="2">
    <source>
        <dbReference type="Proteomes" id="UP000502706"/>
    </source>
</evidence>
<evidence type="ECO:0000313" key="1">
    <source>
        <dbReference type="EMBL" id="QIN78465.1"/>
    </source>
</evidence>
<sequence length="205" mass="23341">MRTSLTKAYRLLGKHLKEIAGFGGPSMDDFRLELAELNLLGRAFGPLDYARALEKHFCIRIEIEDFPDVRLENARREAMREGTLAEVFYAEERGEALVLVRESLRMRPWPAYDLALYHELSHVAARHPERIKDGDGLGRLANGGRFLAGASKLVRPATAGGGKREDREELREKVYEPEAKRRARWLVLASTYPNFFEKDGANRLS</sequence>
<proteinExistence type="predicted"/>
<keyword evidence="2" id="KW-1185">Reference proteome</keyword>
<gene>
    <name evidence="1" type="ORF">GBA65_07960</name>
</gene>
<dbReference type="AlphaFoldDB" id="A0A6G8PWB3"/>